<feature type="transmembrane region" description="Helical" evidence="2">
    <location>
        <begin position="7"/>
        <end position="29"/>
    </location>
</feature>
<sequence length="159" mass="17393">MSFKAILYVYILGGLTFIPLLLAHIVLFITCTSVPVSDLDVSKKCRSVLEGRLQEQAAETTAPESVAPIAGDVSDLPKTRKGWLSGDSTGSTGHHQFAKRNAICLQPKGEAGDGMPSVTKAGKLDGDDVGNGPEEAETTRRRWRQPWRRRRRKLSFQDG</sequence>
<comment type="caution">
    <text evidence="3">The sequence shown here is derived from an EMBL/GenBank/DDBJ whole genome shotgun (WGS) entry which is preliminary data.</text>
</comment>
<dbReference type="EMBL" id="JAUEPR010000012">
    <property type="protein sequence ID" value="KAK0479117.1"/>
    <property type="molecule type" value="Genomic_DNA"/>
</dbReference>
<keyword evidence="2" id="KW-0472">Membrane</keyword>
<feature type="region of interest" description="Disordered" evidence="1">
    <location>
        <begin position="56"/>
        <end position="95"/>
    </location>
</feature>
<feature type="compositionally biased region" description="Basic residues" evidence="1">
    <location>
        <begin position="141"/>
        <end position="159"/>
    </location>
</feature>
<dbReference type="Proteomes" id="UP001175227">
    <property type="component" value="Unassembled WGS sequence"/>
</dbReference>
<name>A0AA39P7P5_9AGAR</name>
<evidence type="ECO:0000256" key="2">
    <source>
        <dbReference type="SAM" id="Phobius"/>
    </source>
</evidence>
<keyword evidence="4" id="KW-1185">Reference proteome</keyword>
<protein>
    <submittedName>
        <fullName evidence="3">Uncharacterized protein</fullName>
    </submittedName>
</protein>
<evidence type="ECO:0000256" key="1">
    <source>
        <dbReference type="SAM" id="MobiDB-lite"/>
    </source>
</evidence>
<evidence type="ECO:0000313" key="3">
    <source>
        <dbReference type="EMBL" id="KAK0479117.1"/>
    </source>
</evidence>
<keyword evidence="2" id="KW-1133">Transmembrane helix</keyword>
<feature type="region of interest" description="Disordered" evidence="1">
    <location>
        <begin position="108"/>
        <end position="159"/>
    </location>
</feature>
<accession>A0AA39P7P5</accession>
<reference evidence="3" key="1">
    <citation type="submission" date="2023-06" db="EMBL/GenBank/DDBJ databases">
        <authorList>
            <consortium name="Lawrence Berkeley National Laboratory"/>
            <person name="Ahrendt S."/>
            <person name="Sahu N."/>
            <person name="Indic B."/>
            <person name="Wong-Bajracharya J."/>
            <person name="Merenyi Z."/>
            <person name="Ke H.-M."/>
            <person name="Monk M."/>
            <person name="Kocsube S."/>
            <person name="Drula E."/>
            <person name="Lipzen A."/>
            <person name="Balint B."/>
            <person name="Henrissat B."/>
            <person name="Andreopoulos B."/>
            <person name="Martin F.M."/>
            <person name="Harder C.B."/>
            <person name="Rigling D."/>
            <person name="Ford K.L."/>
            <person name="Foster G.D."/>
            <person name="Pangilinan J."/>
            <person name="Papanicolaou A."/>
            <person name="Barry K."/>
            <person name="LaButti K."/>
            <person name="Viragh M."/>
            <person name="Koriabine M."/>
            <person name="Yan M."/>
            <person name="Riley R."/>
            <person name="Champramary S."/>
            <person name="Plett K.L."/>
            <person name="Tsai I.J."/>
            <person name="Slot J."/>
            <person name="Sipos G."/>
            <person name="Plett J."/>
            <person name="Nagy L.G."/>
            <person name="Grigoriev I.V."/>
        </authorList>
    </citation>
    <scope>NUCLEOTIDE SEQUENCE</scope>
    <source>
        <strain evidence="3">ICMP 16352</strain>
    </source>
</reference>
<gene>
    <name evidence="3" type="ORF">IW261DRAFT_1626248</name>
</gene>
<evidence type="ECO:0000313" key="4">
    <source>
        <dbReference type="Proteomes" id="UP001175227"/>
    </source>
</evidence>
<organism evidence="3 4">
    <name type="scientific">Armillaria novae-zelandiae</name>
    <dbReference type="NCBI Taxonomy" id="153914"/>
    <lineage>
        <taxon>Eukaryota</taxon>
        <taxon>Fungi</taxon>
        <taxon>Dikarya</taxon>
        <taxon>Basidiomycota</taxon>
        <taxon>Agaricomycotina</taxon>
        <taxon>Agaricomycetes</taxon>
        <taxon>Agaricomycetidae</taxon>
        <taxon>Agaricales</taxon>
        <taxon>Marasmiineae</taxon>
        <taxon>Physalacriaceae</taxon>
        <taxon>Armillaria</taxon>
    </lineage>
</organism>
<keyword evidence="2" id="KW-0812">Transmembrane</keyword>
<dbReference type="AlphaFoldDB" id="A0AA39P7P5"/>
<proteinExistence type="predicted"/>